<comment type="caution">
    <text evidence="8">The sequence shown here is derived from an EMBL/GenBank/DDBJ whole genome shotgun (WGS) entry which is preliminary data.</text>
</comment>
<reference evidence="8 9" key="1">
    <citation type="journal article" date="2016" name="Nat. Commun.">
        <title>Extremotolerant tardigrade genome and improved radiotolerance of human cultured cells by tardigrade-unique protein.</title>
        <authorList>
            <person name="Hashimoto T."/>
            <person name="Horikawa D.D."/>
            <person name="Saito Y."/>
            <person name="Kuwahara H."/>
            <person name="Kozuka-Hata H."/>
            <person name="Shin-I T."/>
            <person name="Minakuchi Y."/>
            <person name="Ohishi K."/>
            <person name="Motoyama A."/>
            <person name="Aizu T."/>
            <person name="Enomoto A."/>
            <person name="Kondo K."/>
            <person name="Tanaka S."/>
            <person name="Hara Y."/>
            <person name="Koshikawa S."/>
            <person name="Sagara H."/>
            <person name="Miura T."/>
            <person name="Yokobori S."/>
            <person name="Miyagawa K."/>
            <person name="Suzuki Y."/>
            <person name="Kubo T."/>
            <person name="Oyama M."/>
            <person name="Kohara Y."/>
            <person name="Fujiyama A."/>
            <person name="Arakawa K."/>
            <person name="Katayama T."/>
            <person name="Toyoda A."/>
            <person name="Kunieda T."/>
        </authorList>
    </citation>
    <scope>NUCLEOTIDE SEQUENCE [LARGE SCALE GENOMIC DNA]</scope>
    <source>
        <strain evidence="8 9">YOKOZUNA-1</strain>
    </source>
</reference>
<evidence type="ECO:0000259" key="7">
    <source>
        <dbReference type="PROSITE" id="PS50053"/>
    </source>
</evidence>
<sequence length="338" mass="37740">MDINPTVDILVKTPLLTDRVVDETVRASLNWNVRQLKEHLARVIPRNPSPDSQKLILCGKILPDSAVLKECFSSVPSGSLPVLHLVWRPATTVPSTTLTAIPAVRNDGLRQRNQRIQNAGENSFTTFAAPASLSAAYTPDEVQMAQYFQMYNAYIQQYYYSQMSMFPPGIPYQHLPSPHVPQALAVPQPNHRPAEPERIPQVVMNAAQGGNVINEDEVGRRDAFDWFYTCFRLVALIVAIYVSSSTSRFFWAFTMVSIILLFNTVRDFVQWRARHQRQQREAERANQVNAVEGQEGEGNAQAEVVAPPVNPGLFSTAVNIVVGFITSLVPENVAQIIN</sequence>
<dbReference type="GO" id="GO:0030968">
    <property type="term" value="P:endoplasmic reticulum unfolded protein response"/>
    <property type="evidence" value="ECO:0007669"/>
    <property type="project" value="TreeGrafter"/>
</dbReference>
<organism evidence="8 9">
    <name type="scientific">Ramazzottius varieornatus</name>
    <name type="common">Water bear</name>
    <name type="synonym">Tardigrade</name>
    <dbReference type="NCBI Taxonomy" id="947166"/>
    <lineage>
        <taxon>Eukaryota</taxon>
        <taxon>Metazoa</taxon>
        <taxon>Ecdysozoa</taxon>
        <taxon>Tardigrada</taxon>
        <taxon>Eutardigrada</taxon>
        <taxon>Parachela</taxon>
        <taxon>Hypsibioidea</taxon>
        <taxon>Ramazzottiidae</taxon>
        <taxon>Ramazzottius</taxon>
    </lineage>
</organism>
<gene>
    <name evidence="8" type="primary">RvY_15106-1</name>
    <name evidence="8" type="synonym">RvY_15106.1</name>
    <name evidence="8" type="ORF">RvY_15106</name>
</gene>
<dbReference type="InterPro" id="IPR000626">
    <property type="entry name" value="Ubiquitin-like_dom"/>
</dbReference>
<dbReference type="STRING" id="947166.A0A1D1VX94"/>
<dbReference type="OrthoDB" id="21589at2759"/>
<evidence type="ECO:0000256" key="3">
    <source>
        <dbReference type="ARBA" id="ARBA00022989"/>
    </source>
</evidence>
<dbReference type="PANTHER" id="PTHR12943">
    <property type="entry name" value="HOMOCYSTEINE-RESPONSIVE ENDOPLASMIC RETICULUM-RESIDENT UNIQUITIN-LIKE DOMAIN HERPUD PROTEIN FAMILY MEMBER"/>
    <property type="match status" value="1"/>
</dbReference>
<keyword evidence="9" id="KW-1185">Reference proteome</keyword>
<comment type="subcellular location">
    <subcellularLocation>
        <location evidence="1">Membrane</location>
    </subcellularLocation>
</comment>
<evidence type="ECO:0000313" key="9">
    <source>
        <dbReference type="Proteomes" id="UP000186922"/>
    </source>
</evidence>
<dbReference type="Proteomes" id="UP000186922">
    <property type="component" value="Unassembled WGS sequence"/>
</dbReference>
<dbReference type="PROSITE" id="PS50053">
    <property type="entry name" value="UBIQUITIN_2"/>
    <property type="match status" value="1"/>
</dbReference>
<name>A0A1D1VX94_RAMVA</name>
<proteinExistence type="predicted"/>
<dbReference type="PANTHER" id="PTHR12943:SF27">
    <property type="entry name" value="HOMOCYSTEINE-INDUCED ENDOPLASMIC RETICULUM PROTEIN, ISOFORM A"/>
    <property type="match status" value="1"/>
</dbReference>
<evidence type="ECO:0000256" key="1">
    <source>
        <dbReference type="ARBA" id="ARBA00004370"/>
    </source>
</evidence>
<dbReference type="EMBL" id="BDGG01000011">
    <property type="protein sequence ID" value="GAV04903.1"/>
    <property type="molecule type" value="Genomic_DNA"/>
</dbReference>
<evidence type="ECO:0000256" key="4">
    <source>
        <dbReference type="ARBA" id="ARBA00023136"/>
    </source>
</evidence>
<keyword evidence="2 6" id="KW-0812">Transmembrane</keyword>
<evidence type="ECO:0000256" key="6">
    <source>
        <dbReference type="SAM" id="Phobius"/>
    </source>
</evidence>
<dbReference type="InterPro" id="IPR039751">
    <property type="entry name" value="HERPUD1/2"/>
</dbReference>
<dbReference type="FunFam" id="3.10.20.90:FF:000046">
    <property type="entry name" value="Homocysteine-responsive endoplasmic reticulum-resident ubiquitin-like domain member 2 protein"/>
    <property type="match status" value="1"/>
</dbReference>
<dbReference type="GO" id="GO:0016020">
    <property type="term" value="C:membrane"/>
    <property type="evidence" value="ECO:0007669"/>
    <property type="project" value="UniProtKB-SubCell"/>
</dbReference>
<feature type="domain" description="Ubiquitin-like" evidence="7">
    <location>
        <begin position="7"/>
        <end position="71"/>
    </location>
</feature>
<feature type="transmembrane region" description="Helical" evidence="6">
    <location>
        <begin position="226"/>
        <end position="243"/>
    </location>
</feature>
<dbReference type="InterPro" id="IPR029071">
    <property type="entry name" value="Ubiquitin-like_domsf"/>
</dbReference>
<dbReference type="Gene3D" id="3.10.20.90">
    <property type="entry name" value="Phosphatidylinositol 3-kinase Catalytic Subunit, Chain A, domain 1"/>
    <property type="match status" value="1"/>
</dbReference>
<evidence type="ECO:0000256" key="5">
    <source>
        <dbReference type="ARBA" id="ARBA00023230"/>
    </source>
</evidence>
<keyword evidence="5" id="KW-0834">Unfolded protein response</keyword>
<evidence type="ECO:0000313" key="8">
    <source>
        <dbReference type="EMBL" id="GAV04903.1"/>
    </source>
</evidence>
<keyword evidence="4 6" id="KW-0472">Membrane</keyword>
<dbReference type="AlphaFoldDB" id="A0A1D1VX94"/>
<dbReference type="SUPFAM" id="SSF54236">
    <property type="entry name" value="Ubiquitin-like"/>
    <property type="match status" value="1"/>
</dbReference>
<accession>A0A1D1VX94</accession>
<evidence type="ECO:0000256" key="2">
    <source>
        <dbReference type="ARBA" id="ARBA00022692"/>
    </source>
</evidence>
<protein>
    <recommendedName>
        <fullName evidence="7">Ubiquitin-like domain-containing protein</fullName>
    </recommendedName>
</protein>
<keyword evidence="3 6" id="KW-1133">Transmembrane helix</keyword>